<feature type="domain" description="Enoyl-CoA hydratase/isomerase" evidence="4">
    <location>
        <begin position="19"/>
        <end position="355"/>
    </location>
</feature>
<reference evidence="5 6" key="1">
    <citation type="submission" date="2020-08" db="EMBL/GenBank/DDBJ databases">
        <title>Genomic Encyclopedia of Type Strains, Phase III (KMG-III): the genomes of soil and plant-associated and newly described type strains.</title>
        <authorList>
            <person name="Whitman W."/>
        </authorList>
    </citation>
    <scope>NUCLEOTIDE SEQUENCE [LARGE SCALE GENOMIC DNA]</scope>
    <source>
        <strain evidence="5 6">CECT 8571</strain>
    </source>
</reference>
<dbReference type="Proteomes" id="UP000559987">
    <property type="component" value="Unassembled WGS sequence"/>
</dbReference>
<evidence type="ECO:0000256" key="3">
    <source>
        <dbReference type="ARBA" id="ARBA00022801"/>
    </source>
</evidence>
<evidence type="ECO:0000313" key="5">
    <source>
        <dbReference type="EMBL" id="MBB3169621.1"/>
    </source>
</evidence>
<proteinExistence type="predicted"/>
<keyword evidence="3" id="KW-0378">Hydrolase</keyword>
<dbReference type="SUPFAM" id="SSF52096">
    <property type="entry name" value="ClpP/crotonase"/>
    <property type="match status" value="1"/>
</dbReference>
<dbReference type="InterPro" id="IPR029045">
    <property type="entry name" value="ClpP/crotonase-like_dom_sf"/>
</dbReference>
<dbReference type="InterPro" id="IPR045004">
    <property type="entry name" value="ECH_dom"/>
</dbReference>
<organism evidence="5 6">
    <name type="scientific">Simiduia aestuariiviva</name>
    <dbReference type="NCBI Taxonomy" id="1510459"/>
    <lineage>
        <taxon>Bacteria</taxon>
        <taxon>Pseudomonadati</taxon>
        <taxon>Pseudomonadota</taxon>
        <taxon>Gammaproteobacteria</taxon>
        <taxon>Cellvibrionales</taxon>
        <taxon>Cellvibrionaceae</taxon>
        <taxon>Simiduia</taxon>
    </lineage>
</organism>
<dbReference type="PANTHER" id="PTHR43176:SF3">
    <property type="entry name" value="3-HYDROXYISOBUTYRYL-COA HYDROLASE, MITOCHONDRIAL"/>
    <property type="match status" value="1"/>
</dbReference>
<dbReference type="RefSeq" id="WP_183911121.1">
    <property type="nucleotide sequence ID" value="NZ_JACHXZ010000004.1"/>
</dbReference>
<sequence length="367" mass="39707">MSDLPVIFETLATADGKHIGVARLNAEKSLNALNLPMIDALHAQLQRWEQDDAIAAVWLEAAGEKAFCAGGDVVALHAGSAAYGEQLPDDSAQTFFEREYRLDHYLHVYPKPLIVWGSGIVMGGGMGLLCGAPVRLVTETTRMAMPEITIGLFPDVGGSYFLSRTPGRAGLFLGLTGAQFNGTDALYLGFADGFVPQAEKAALQHHLCAAKDWSKDAVFQHVLGFCNGFSDQQPAAQIEPHQAHIDSVCSGDNLLATIDAITGYDGDDVWLQKAAKTLARGCPVTPFLVQKQLQKACELDLADVFRMELTMAVNSARFGHFKEGVRALLIDKDRSPHWTPATFAEVQSAHIDAFFEAPFSVHPLADL</sequence>
<evidence type="ECO:0000313" key="6">
    <source>
        <dbReference type="Proteomes" id="UP000559987"/>
    </source>
</evidence>
<evidence type="ECO:0000256" key="2">
    <source>
        <dbReference type="ARBA" id="ARBA00011915"/>
    </source>
</evidence>
<dbReference type="InterPro" id="IPR032259">
    <property type="entry name" value="HIBYL-CoA-H"/>
</dbReference>
<dbReference type="AlphaFoldDB" id="A0A839USE5"/>
<dbReference type="PANTHER" id="PTHR43176">
    <property type="entry name" value="3-HYDROXYISOBUTYRYL-COA HYDROLASE-RELATED"/>
    <property type="match status" value="1"/>
</dbReference>
<dbReference type="GO" id="GO:0005829">
    <property type="term" value="C:cytosol"/>
    <property type="evidence" value="ECO:0007669"/>
    <property type="project" value="TreeGrafter"/>
</dbReference>
<dbReference type="CDD" id="cd06558">
    <property type="entry name" value="crotonase-like"/>
    <property type="match status" value="1"/>
</dbReference>
<protein>
    <recommendedName>
        <fullName evidence="2">3-hydroxyisobutyryl-CoA hydrolase</fullName>
        <ecNumber evidence="2">3.1.2.4</ecNumber>
    </recommendedName>
</protein>
<accession>A0A839USE5</accession>
<evidence type="ECO:0000259" key="4">
    <source>
        <dbReference type="Pfam" id="PF16113"/>
    </source>
</evidence>
<dbReference type="NCBIfam" id="NF004127">
    <property type="entry name" value="PRK05617.1"/>
    <property type="match status" value="1"/>
</dbReference>
<evidence type="ECO:0000256" key="1">
    <source>
        <dbReference type="ARBA" id="ARBA00001709"/>
    </source>
</evidence>
<dbReference type="EC" id="3.1.2.4" evidence="2"/>
<gene>
    <name evidence="5" type="ORF">FHS30_002834</name>
</gene>
<keyword evidence="6" id="KW-1185">Reference proteome</keyword>
<comment type="caution">
    <text evidence="5">The sequence shown here is derived from an EMBL/GenBank/DDBJ whole genome shotgun (WGS) entry which is preliminary data.</text>
</comment>
<dbReference type="GO" id="GO:0003860">
    <property type="term" value="F:3-hydroxyisobutyryl-CoA hydrolase activity"/>
    <property type="evidence" value="ECO:0007669"/>
    <property type="project" value="UniProtKB-EC"/>
</dbReference>
<dbReference type="EMBL" id="JACHXZ010000004">
    <property type="protein sequence ID" value="MBB3169621.1"/>
    <property type="molecule type" value="Genomic_DNA"/>
</dbReference>
<dbReference type="Gene3D" id="3.90.226.10">
    <property type="entry name" value="2-enoyl-CoA Hydratase, Chain A, domain 1"/>
    <property type="match status" value="1"/>
</dbReference>
<comment type="catalytic activity">
    <reaction evidence="1">
        <text>3-hydroxy-2-methylpropanoyl-CoA + H2O = 3-hydroxy-2-methylpropanoate + CoA + H(+)</text>
        <dbReference type="Rhea" id="RHEA:20888"/>
        <dbReference type="ChEBI" id="CHEBI:11805"/>
        <dbReference type="ChEBI" id="CHEBI:15377"/>
        <dbReference type="ChEBI" id="CHEBI:15378"/>
        <dbReference type="ChEBI" id="CHEBI:57287"/>
        <dbReference type="ChEBI" id="CHEBI:57340"/>
        <dbReference type="EC" id="3.1.2.4"/>
    </reaction>
</comment>
<dbReference type="GO" id="GO:0006574">
    <property type="term" value="P:L-valine catabolic process"/>
    <property type="evidence" value="ECO:0007669"/>
    <property type="project" value="TreeGrafter"/>
</dbReference>
<name>A0A839USE5_9GAMM</name>
<dbReference type="Pfam" id="PF16113">
    <property type="entry name" value="ECH_2"/>
    <property type="match status" value="1"/>
</dbReference>